<accession>A0A0M3I2L8</accession>
<evidence type="ECO:0000313" key="3">
    <source>
        <dbReference type="WBParaSite" id="ALUE_0001076101-mRNA-1"/>
    </source>
</evidence>
<evidence type="ECO:0000313" key="2">
    <source>
        <dbReference type="Proteomes" id="UP000036681"/>
    </source>
</evidence>
<feature type="region of interest" description="Disordered" evidence="1">
    <location>
        <begin position="231"/>
        <end position="266"/>
    </location>
</feature>
<sequence>MFPTQINTFLLVELFSRVISRPLLSNEVVYTILAHSGGASNRREGTLQQSISVAGSQLSEVGEKGVDATLSEVLEERTLVHELPHTSVKSEYLTVVPISRELPSRVVATIDRGNHEMSGVYNTGSTGETGTVAAMDTSEQNVVLSDEMSLESAISTTPAGRIGPNDNFPHASAPIVKADSEFRDSVVVNANPSSEVSDMRRATDAEFLNSGNSLSASPSDVGLKDLSTLQLNSTEHPSPSSSAIVYSNIQSGSSGSKRHADPPLGMESLSASRVLDVPLNSGNPYPANDSGVSNRKESVSEILEQFKEHSDPFIETHDHKAEAVQGEPMQTDPKLVPEGLKISEPKDASSGRIIDPLETSVQHLDQQNLDKPDPFKSDSETIVVEEEKQLNVGEEINKDSINDLIKSKAVTEDVEESDRMLNKQPSESSKLHPQVISESGVTKCCVRESTTLASTESSTQERLSKNQRQIIDNASHSENVELNDASEVEEEESDPVSSNKIWSFWDKLIAGIKCSQRDCGDALHTIPRARRPLLEPSIIRRARKHSNDQ</sequence>
<dbReference type="WBParaSite" id="ALUE_0001076101-mRNA-1">
    <property type="protein sequence ID" value="ALUE_0001076101-mRNA-1"/>
    <property type="gene ID" value="ALUE_0001076101"/>
</dbReference>
<feature type="compositionally biased region" description="Basic and acidic residues" evidence="1">
    <location>
        <begin position="410"/>
        <end position="421"/>
    </location>
</feature>
<dbReference type="Proteomes" id="UP000036681">
    <property type="component" value="Unplaced"/>
</dbReference>
<feature type="region of interest" description="Disordered" evidence="1">
    <location>
        <begin position="410"/>
        <end position="434"/>
    </location>
</feature>
<evidence type="ECO:0000256" key="1">
    <source>
        <dbReference type="SAM" id="MobiDB-lite"/>
    </source>
</evidence>
<keyword evidence="2" id="KW-1185">Reference proteome</keyword>
<proteinExistence type="predicted"/>
<protein>
    <submittedName>
        <fullName evidence="3">PACT_coil_coil domain-containing protein</fullName>
    </submittedName>
</protein>
<name>A0A0M3I2L8_ASCLU</name>
<feature type="compositionally biased region" description="Polar residues" evidence="1">
    <location>
        <begin position="231"/>
        <end position="255"/>
    </location>
</feature>
<organism evidence="2 3">
    <name type="scientific">Ascaris lumbricoides</name>
    <name type="common">Giant roundworm</name>
    <dbReference type="NCBI Taxonomy" id="6252"/>
    <lineage>
        <taxon>Eukaryota</taxon>
        <taxon>Metazoa</taxon>
        <taxon>Ecdysozoa</taxon>
        <taxon>Nematoda</taxon>
        <taxon>Chromadorea</taxon>
        <taxon>Rhabditida</taxon>
        <taxon>Spirurina</taxon>
        <taxon>Ascaridomorpha</taxon>
        <taxon>Ascaridoidea</taxon>
        <taxon>Ascarididae</taxon>
        <taxon>Ascaris</taxon>
    </lineage>
</organism>
<reference evidence="3" key="1">
    <citation type="submission" date="2017-02" db="UniProtKB">
        <authorList>
            <consortium name="WormBaseParasite"/>
        </authorList>
    </citation>
    <scope>IDENTIFICATION</scope>
</reference>
<dbReference type="AlphaFoldDB" id="A0A0M3I2L8"/>